<dbReference type="RefSeq" id="WP_194133632.1">
    <property type="nucleotide sequence ID" value="NZ_JADFFK010000003.1"/>
</dbReference>
<dbReference type="Proteomes" id="UP000607796">
    <property type="component" value="Unassembled WGS sequence"/>
</dbReference>
<gene>
    <name evidence="1" type="ORF">IQ782_05580</name>
</gene>
<evidence type="ECO:0000313" key="2">
    <source>
        <dbReference type="Proteomes" id="UP000607796"/>
    </source>
</evidence>
<accession>A0ABR9WYE2</accession>
<evidence type="ECO:0008006" key="3">
    <source>
        <dbReference type="Google" id="ProtNLM"/>
    </source>
</evidence>
<evidence type="ECO:0000313" key="1">
    <source>
        <dbReference type="EMBL" id="MBE9636302.1"/>
    </source>
</evidence>
<keyword evidence="2" id="KW-1185">Reference proteome</keyword>
<name>A0ABR9WYE2_9RHOB</name>
<reference evidence="1 2" key="1">
    <citation type="journal article" date="2021" name="Int. J. Syst. Evol. Microbiol.">
        <title>Salipiger mangrovisoli sp. nov., isolated from mangrove soil and the proposal for the reclassification of Paraphaeobacter pallidus as Salipiger pallidus comb. nov.</title>
        <authorList>
            <person name="Du J."/>
            <person name="Liu Y."/>
            <person name="Pei T."/>
            <person name="Deng M.R."/>
            <person name="Zhu H."/>
        </authorList>
    </citation>
    <scope>NUCLEOTIDE SEQUENCE [LARGE SCALE GENOMIC DNA]</scope>
    <source>
        <strain evidence="1 2">6D45A</strain>
    </source>
</reference>
<proteinExistence type="predicted"/>
<protein>
    <recommendedName>
        <fullName evidence="3">DarT domain-containing protein</fullName>
    </recommendedName>
</protein>
<comment type="caution">
    <text evidence="1">The sequence shown here is derived from an EMBL/GenBank/DDBJ whole genome shotgun (WGS) entry which is preliminary data.</text>
</comment>
<dbReference type="EMBL" id="JADFFK010000003">
    <property type="protein sequence ID" value="MBE9636302.1"/>
    <property type="molecule type" value="Genomic_DNA"/>
</dbReference>
<organism evidence="1 2">
    <name type="scientific">Salipiger mangrovisoli</name>
    <dbReference type="NCBI Taxonomy" id="2865933"/>
    <lineage>
        <taxon>Bacteria</taxon>
        <taxon>Pseudomonadati</taxon>
        <taxon>Pseudomonadota</taxon>
        <taxon>Alphaproteobacteria</taxon>
        <taxon>Rhodobacterales</taxon>
        <taxon>Roseobacteraceae</taxon>
        <taxon>Salipiger</taxon>
    </lineage>
</organism>
<sequence length="265" mass="30475">MTYAQNRILKFVEGSPEDKVSLPLLHTTSAYNFVDISRGEVISPSQCDVFNENLTYLFYGRPAYRTQEAIHRSLKFHWPFCFIIDPKFIDKIRAIYPFDTGAFALGLYKGFFDKKARIEDFRLPGDMTFARKLTGRFYNDAKDYLRGGTEKIENLPLIEFEAQGIQALANFPPSASLSPNSPSRDERSTSIEIQVEHEILIRDACLAIVIPEPWETELIFKDAAERWDMKDKIHTYEIDATSEQNNWVGCLNSIVRGIYKDHGII</sequence>